<dbReference type="Pfam" id="PF13499">
    <property type="entry name" value="EF-hand_7"/>
    <property type="match status" value="1"/>
</dbReference>
<evidence type="ECO:0000256" key="2">
    <source>
        <dbReference type="ARBA" id="ARBA00022737"/>
    </source>
</evidence>
<dbReference type="SUPFAM" id="SSF47473">
    <property type="entry name" value="EF-hand"/>
    <property type="match status" value="1"/>
</dbReference>
<dbReference type="PANTHER" id="PTHR23055">
    <property type="entry name" value="CALCIUM BINDING PROTEINS"/>
    <property type="match status" value="1"/>
</dbReference>
<proteinExistence type="predicted"/>
<dbReference type="GO" id="GO:0005509">
    <property type="term" value="F:calcium ion binding"/>
    <property type="evidence" value="ECO:0007669"/>
    <property type="project" value="InterPro"/>
</dbReference>
<dbReference type="PANTHER" id="PTHR23055:SF167">
    <property type="entry name" value="EF-HAND DOMAIN-CONTAINING PROTEIN"/>
    <property type="match status" value="1"/>
</dbReference>
<protein>
    <submittedName>
        <fullName evidence="5">Calsenilin</fullName>
    </submittedName>
</protein>
<reference evidence="5" key="1">
    <citation type="submission" date="2020-08" db="EMBL/GenBank/DDBJ databases">
        <title>Multicomponent nature underlies the extraordinary mechanical properties of spider dragline silk.</title>
        <authorList>
            <person name="Kono N."/>
            <person name="Nakamura H."/>
            <person name="Mori M."/>
            <person name="Yoshida Y."/>
            <person name="Ohtoshi R."/>
            <person name="Malay A.D."/>
            <person name="Moran D.A.P."/>
            <person name="Tomita M."/>
            <person name="Numata K."/>
            <person name="Arakawa K."/>
        </authorList>
    </citation>
    <scope>NUCLEOTIDE SEQUENCE</scope>
</reference>
<dbReference type="InterPro" id="IPR018247">
    <property type="entry name" value="EF_Hand_1_Ca_BS"/>
</dbReference>
<organism evidence="5 6">
    <name type="scientific">Trichonephila inaurata madagascariensis</name>
    <dbReference type="NCBI Taxonomy" id="2747483"/>
    <lineage>
        <taxon>Eukaryota</taxon>
        <taxon>Metazoa</taxon>
        <taxon>Ecdysozoa</taxon>
        <taxon>Arthropoda</taxon>
        <taxon>Chelicerata</taxon>
        <taxon>Arachnida</taxon>
        <taxon>Araneae</taxon>
        <taxon>Araneomorphae</taxon>
        <taxon>Entelegynae</taxon>
        <taxon>Araneoidea</taxon>
        <taxon>Nephilidae</taxon>
        <taxon>Trichonephila</taxon>
        <taxon>Trichonephila inaurata</taxon>
    </lineage>
</organism>
<keyword evidence="3" id="KW-0106">Calcium</keyword>
<comment type="caution">
    <text evidence="5">The sequence shown here is derived from an EMBL/GenBank/DDBJ whole genome shotgun (WGS) entry which is preliminary data.</text>
</comment>
<accession>A0A8X6XS91</accession>
<evidence type="ECO:0000259" key="4">
    <source>
        <dbReference type="PROSITE" id="PS50222"/>
    </source>
</evidence>
<evidence type="ECO:0000313" key="5">
    <source>
        <dbReference type="EMBL" id="GFY57837.1"/>
    </source>
</evidence>
<dbReference type="PRINTS" id="PR00450">
    <property type="entry name" value="RECOVERIN"/>
</dbReference>
<evidence type="ECO:0000256" key="3">
    <source>
        <dbReference type="ARBA" id="ARBA00022837"/>
    </source>
</evidence>
<dbReference type="InterPro" id="IPR028846">
    <property type="entry name" value="Recoverin"/>
</dbReference>
<evidence type="ECO:0000313" key="6">
    <source>
        <dbReference type="Proteomes" id="UP000886998"/>
    </source>
</evidence>
<dbReference type="Gene3D" id="1.10.238.10">
    <property type="entry name" value="EF-hand"/>
    <property type="match status" value="1"/>
</dbReference>
<dbReference type="AlphaFoldDB" id="A0A8X6XS91"/>
<dbReference type="PROSITE" id="PS50222">
    <property type="entry name" value="EF_HAND_2"/>
    <property type="match status" value="3"/>
</dbReference>
<dbReference type="CDD" id="cd00051">
    <property type="entry name" value="EFh"/>
    <property type="match status" value="2"/>
</dbReference>
<dbReference type="OrthoDB" id="191686at2759"/>
<keyword evidence="6" id="KW-1185">Reference proteome</keyword>
<keyword evidence="2" id="KW-0677">Repeat</keyword>
<dbReference type="InterPro" id="IPR002048">
    <property type="entry name" value="EF_hand_dom"/>
</dbReference>
<keyword evidence="1" id="KW-0479">Metal-binding</keyword>
<dbReference type="SMART" id="SM00054">
    <property type="entry name" value="EFh"/>
    <property type="match status" value="3"/>
</dbReference>
<feature type="domain" description="EF-hand" evidence="4">
    <location>
        <begin position="153"/>
        <end position="188"/>
    </location>
</feature>
<dbReference type="Proteomes" id="UP000886998">
    <property type="component" value="Unassembled WGS sequence"/>
</dbReference>
<gene>
    <name evidence="5" type="primary">Kcnip3</name>
    <name evidence="5" type="ORF">TNIN_178731</name>
</gene>
<dbReference type="Pfam" id="PF00036">
    <property type="entry name" value="EF-hand_1"/>
    <property type="match status" value="1"/>
</dbReference>
<sequence length="196" mass="22622">MEVRWSNYILNLTDPAHYENDGYPPKNVDDGNEEKKALEWRSEDVACPTGIVNESTFKEVYAQFFPQGDASQYAHYVFKAFDHDGSGTINFQEFVLGLSTISRGTPTEKLQWTFNLYDINGDGCITREEMREIINSIYNLLGRFTEPCVSAEATRDHADRVFDKLDMNKDGIVTFDEFLEICLHVRNSYHYISNFL</sequence>
<dbReference type="EMBL" id="BMAV01011777">
    <property type="protein sequence ID" value="GFY57837.1"/>
    <property type="molecule type" value="Genomic_DNA"/>
</dbReference>
<dbReference type="PROSITE" id="PS00018">
    <property type="entry name" value="EF_HAND_1"/>
    <property type="match status" value="3"/>
</dbReference>
<feature type="domain" description="EF-hand" evidence="4">
    <location>
        <begin position="69"/>
        <end position="104"/>
    </location>
</feature>
<name>A0A8X6XS91_9ARAC</name>
<dbReference type="InterPro" id="IPR011992">
    <property type="entry name" value="EF-hand-dom_pair"/>
</dbReference>
<feature type="domain" description="EF-hand" evidence="4">
    <location>
        <begin position="105"/>
        <end position="140"/>
    </location>
</feature>
<evidence type="ECO:0000256" key="1">
    <source>
        <dbReference type="ARBA" id="ARBA00022723"/>
    </source>
</evidence>